<protein>
    <submittedName>
        <fullName evidence="1">Transcription factor TFIID</fullName>
    </submittedName>
</protein>
<accession>A0A481YTJ8</accession>
<proteinExistence type="predicted"/>
<dbReference type="EMBL" id="MK500334">
    <property type="protein sequence ID" value="QBK86340.1"/>
    <property type="molecule type" value="Genomic_DNA"/>
</dbReference>
<sequence>MSKYGLPEFEELKTSTKTLMIYTNICFDLDQIFQELKITSVDVPLTKKKKNVDKKRLVAPYGAIISVMKGIKFRGIDIRKKRKHWCTANCRIIEKRGNKNVSIHTVIEEPYLIEGTDIYEIKYFCTNCKQYYSLKQLKKITNFLNQVTVVLSIGNIILNIMMFKDNFKLAGCKHKDDGTEATIILWKHYIRNISGGWHLKPEALNDSPRFVFNLVMKNVDFKLGFSIDREKLNILMNNHKYKDKVFMSQCETTGHTNVNIKMYSTRPTDYKYDCLVIPIDAEAFFIQLSSNPYKPNKQPKKEYATLIAFSSSEIILSGRYDDNMKEIYEFFVAEVMENRNIIEEKISKPNKNLLTHLQLTEDS</sequence>
<gene>
    <name evidence="1" type="ORF">LCMAC102_01350</name>
</gene>
<evidence type="ECO:0000313" key="1">
    <source>
        <dbReference type="EMBL" id="QBK86340.1"/>
    </source>
</evidence>
<organism evidence="1">
    <name type="scientific">Marseillevirus LCMAC102</name>
    <dbReference type="NCBI Taxonomy" id="2506603"/>
    <lineage>
        <taxon>Viruses</taxon>
        <taxon>Varidnaviria</taxon>
        <taxon>Bamfordvirae</taxon>
        <taxon>Nucleocytoviricota</taxon>
        <taxon>Megaviricetes</taxon>
        <taxon>Pimascovirales</taxon>
        <taxon>Pimascovirales incertae sedis</taxon>
        <taxon>Marseilleviridae</taxon>
    </lineage>
</organism>
<name>A0A481YTJ8_9VIRU</name>
<reference evidence="1" key="1">
    <citation type="journal article" date="2019" name="MBio">
        <title>Virus Genomes from Deep Sea Sediments Expand the Ocean Megavirome and Support Independent Origins of Viral Gigantism.</title>
        <authorList>
            <person name="Backstrom D."/>
            <person name="Yutin N."/>
            <person name="Jorgensen S.L."/>
            <person name="Dharamshi J."/>
            <person name="Homa F."/>
            <person name="Zaremba-Niedwiedzka K."/>
            <person name="Spang A."/>
            <person name="Wolf Y.I."/>
            <person name="Koonin E.V."/>
            <person name="Ettema T.J."/>
        </authorList>
    </citation>
    <scope>NUCLEOTIDE SEQUENCE</scope>
</reference>